<dbReference type="Pfam" id="PF09339">
    <property type="entry name" value="HTH_IclR"/>
    <property type="match status" value="1"/>
</dbReference>
<keyword evidence="1" id="KW-0902">Two-component regulatory system</keyword>
<dbReference type="InterPro" id="IPR051271">
    <property type="entry name" value="2C-system_Tx_regulators"/>
</dbReference>
<dbReference type="GO" id="GO:0003677">
    <property type="term" value="F:DNA binding"/>
    <property type="evidence" value="ECO:0007669"/>
    <property type="project" value="InterPro"/>
</dbReference>
<feature type="domain" description="Response regulatory" evidence="3">
    <location>
        <begin position="3"/>
        <end position="117"/>
    </location>
</feature>
<dbReference type="SUPFAM" id="SSF46785">
    <property type="entry name" value="Winged helix' DNA-binding domain"/>
    <property type="match status" value="1"/>
</dbReference>
<feature type="modified residue" description="4-aspartylphosphate" evidence="2">
    <location>
        <position position="52"/>
    </location>
</feature>
<evidence type="ECO:0000313" key="4">
    <source>
        <dbReference type="EMBL" id="RNB87698.1"/>
    </source>
</evidence>
<dbReference type="PROSITE" id="PS50110">
    <property type="entry name" value="RESPONSE_REGULATORY"/>
    <property type="match status" value="1"/>
</dbReference>
<dbReference type="Proteomes" id="UP000271031">
    <property type="component" value="Unassembled WGS sequence"/>
</dbReference>
<dbReference type="GO" id="GO:0000156">
    <property type="term" value="F:phosphorelay response regulator activity"/>
    <property type="evidence" value="ECO:0007669"/>
    <property type="project" value="TreeGrafter"/>
</dbReference>
<dbReference type="InterPro" id="IPR005471">
    <property type="entry name" value="Tscrpt_reg_IclR_N"/>
</dbReference>
<gene>
    <name evidence="4" type="ORF">EDM56_14080</name>
</gene>
<accession>A0A3M8DI64</accession>
<dbReference type="Gene3D" id="1.10.10.10">
    <property type="entry name" value="Winged helix-like DNA-binding domain superfamily/Winged helix DNA-binding domain"/>
    <property type="match status" value="1"/>
</dbReference>
<proteinExistence type="predicted"/>
<dbReference type="CDD" id="cd00156">
    <property type="entry name" value="REC"/>
    <property type="match status" value="1"/>
</dbReference>
<evidence type="ECO:0000256" key="2">
    <source>
        <dbReference type="PROSITE-ProRule" id="PRU00169"/>
    </source>
</evidence>
<dbReference type="InterPro" id="IPR011006">
    <property type="entry name" value="CheY-like_superfamily"/>
</dbReference>
<dbReference type="AlphaFoldDB" id="A0A3M8DI64"/>
<dbReference type="RefSeq" id="WP_122918540.1">
    <property type="nucleotide sequence ID" value="NZ_RHHQ01000011.1"/>
</dbReference>
<dbReference type="SMART" id="SM00448">
    <property type="entry name" value="REC"/>
    <property type="match status" value="1"/>
</dbReference>
<evidence type="ECO:0000256" key="1">
    <source>
        <dbReference type="ARBA" id="ARBA00023012"/>
    </source>
</evidence>
<reference evidence="4 5" key="1">
    <citation type="submission" date="2018-10" db="EMBL/GenBank/DDBJ databases">
        <title>Phylogenomics of Brevibacillus.</title>
        <authorList>
            <person name="Dunlap C."/>
        </authorList>
    </citation>
    <scope>NUCLEOTIDE SEQUENCE [LARGE SCALE GENOMIC DNA]</scope>
    <source>
        <strain evidence="4 5">JCM 15716</strain>
    </source>
</reference>
<dbReference type="PANTHER" id="PTHR45526:SF1">
    <property type="entry name" value="TRANSCRIPTIONAL REGULATORY PROTEIN DCUR-RELATED"/>
    <property type="match status" value="1"/>
</dbReference>
<dbReference type="EMBL" id="RHHQ01000011">
    <property type="protein sequence ID" value="RNB87698.1"/>
    <property type="molecule type" value="Genomic_DNA"/>
</dbReference>
<dbReference type="Pfam" id="PF00072">
    <property type="entry name" value="Response_reg"/>
    <property type="match status" value="1"/>
</dbReference>
<dbReference type="InterPro" id="IPR036390">
    <property type="entry name" value="WH_DNA-bd_sf"/>
</dbReference>
<sequence length="211" mass="24057">MTKILIVDDDEKIRFTLREISKFAGFESIAVDNGKQALAQLGEEDFDLVLVDYYMPEMDGLETVKAMREINREIPVVILTVDERPETVSRFFAAGATDFSLKPVRAADLISRLQINLKLSQMTQLQKEKKREVLTAKGISPSTLQLIIDFLQKQAGPVTLEEIMEGVGLAYPTVYRYITHLLDEGWIYTLSNYRKIGRPKNQYVWKGIDHG</sequence>
<dbReference type="InterPro" id="IPR001789">
    <property type="entry name" value="Sig_transdc_resp-reg_receiver"/>
</dbReference>
<evidence type="ECO:0000313" key="5">
    <source>
        <dbReference type="Proteomes" id="UP000271031"/>
    </source>
</evidence>
<organism evidence="4 5">
    <name type="scientific">Brevibacillus fluminis</name>
    <dbReference type="NCBI Taxonomy" id="511487"/>
    <lineage>
        <taxon>Bacteria</taxon>
        <taxon>Bacillati</taxon>
        <taxon>Bacillota</taxon>
        <taxon>Bacilli</taxon>
        <taxon>Bacillales</taxon>
        <taxon>Paenibacillaceae</taxon>
        <taxon>Brevibacillus</taxon>
    </lineage>
</organism>
<keyword evidence="5" id="KW-1185">Reference proteome</keyword>
<dbReference type="Gene3D" id="3.40.50.2300">
    <property type="match status" value="1"/>
</dbReference>
<dbReference type="InterPro" id="IPR036388">
    <property type="entry name" value="WH-like_DNA-bd_sf"/>
</dbReference>
<comment type="caution">
    <text evidence="4">The sequence shown here is derived from an EMBL/GenBank/DDBJ whole genome shotgun (WGS) entry which is preliminary data.</text>
</comment>
<dbReference type="GO" id="GO:0006355">
    <property type="term" value="P:regulation of DNA-templated transcription"/>
    <property type="evidence" value="ECO:0007669"/>
    <property type="project" value="InterPro"/>
</dbReference>
<dbReference type="SUPFAM" id="SSF52172">
    <property type="entry name" value="CheY-like"/>
    <property type="match status" value="1"/>
</dbReference>
<name>A0A3M8DI64_9BACL</name>
<dbReference type="PANTHER" id="PTHR45526">
    <property type="entry name" value="TRANSCRIPTIONAL REGULATORY PROTEIN DPIA"/>
    <property type="match status" value="1"/>
</dbReference>
<evidence type="ECO:0000259" key="3">
    <source>
        <dbReference type="PROSITE" id="PS50110"/>
    </source>
</evidence>
<protein>
    <submittedName>
        <fullName evidence="4">Response regulator</fullName>
    </submittedName>
</protein>
<dbReference type="OrthoDB" id="1699at2"/>
<keyword evidence="2" id="KW-0597">Phosphoprotein</keyword>